<dbReference type="AlphaFoldDB" id="A0A1D1VW38"/>
<dbReference type="PANTHER" id="PTHR13618:SF1">
    <property type="entry name" value="PROTEIN ROGDI HOMOLOG"/>
    <property type="match status" value="1"/>
</dbReference>
<proteinExistence type="inferred from homology"/>
<dbReference type="InterPro" id="IPR028241">
    <property type="entry name" value="RAVE2/Rogdi"/>
</dbReference>
<evidence type="ECO:0000256" key="1">
    <source>
        <dbReference type="ARBA" id="ARBA00005535"/>
    </source>
</evidence>
<organism evidence="2 3">
    <name type="scientific">Ramazzottius varieornatus</name>
    <name type="common">Water bear</name>
    <name type="synonym">Tardigrade</name>
    <dbReference type="NCBI Taxonomy" id="947166"/>
    <lineage>
        <taxon>Eukaryota</taxon>
        <taxon>Metazoa</taxon>
        <taxon>Ecdysozoa</taxon>
        <taxon>Tardigrada</taxon>
        <taxon>Eutardigrada</taxon>
        <taxon>Parachela</taxon>
        <taxon>Hypsibioidea</taxon>
        <taxon>Ramazzottiidae</taxon>
        <taxon>Ramazzottius</taxon>
    </lineage>
</organism>
<dbReference type="GO" id="GO:0043291">
    <property type="term" value="C:RAVE complex"/>
    <property type="evidence" value="ECO:0007669"/>
    <property type="project" value="TreeGrafter"/>
</dbReference>
<accession>A0A1D1VW38</accession>
<evidence type="ECO:0000313" key="2">
    <source>
        <dbReference type="EMBL" id="GAV05677.1"/>
    </source>
</evidence>
<reference evidence="2 3" key="1">
    <citation type="journal article" date="2016" name="Nat. Commun.">
        <title>Extremotolerant tardigrade genome and improved radiotolerance of human cultured cells by tardigrade-unique protein.</title>
        <authorList>
            <person name="Hashimoto T."/>
            <person name="Horikawa D.D."/>
            <person name="Saito Y."/>
            <person name="Kuwahara H."/>
            <person name="Kozuka-Hata H."/>
            <person name="Shin-I T."/>
            <person name="Minakuchi Y."/>
            <person name="Ohishi K."/>
            <person name="Motoyama A."/>
            <person name="Aizu T."/>
            <person name="Enomoto A."/>
            <person name="Kondo K."/>
            <person name="Tanaka S."/>
            <person name="Hara Y."/>
            <person name="Koshikawa S."/>
            <person name="Sagara H."/>
            <person name="Miura T."/>
            <person name="Yokobori S."/>
            <person name="Miyagawa K."/>
            <person name="Suzuki Y."/>
            <person name="Kubo T."/>
            <person name="Oyama M."/>
            <person name="Kohara Y."/>
            <person name="Fujiyama A."/>
            <person name="Arakawa K."/>
            <person name="Katayama T."/>
            <person name="Toyoda A."/>
            <person name="Kunieda T."/>
        </authorList>
    </citation>
    <scope>NUCLEOTIDE SEQUENCE [LARGE SCALE GENOMIC DNA]</scope>
    <source>
        <strain evidence="2 3">YOKOZUNA-1</strain>
    </source>
</reference>
<evidence type="ECO:0000313" key="3">
    <source>
        <dbReference type="Proteomes" id="UP000186922"/>
    </source>
</evidence>
<keyword evidence="3" id="KW-1185">Reference proteome</keyword>
<dbReference type="STRING" id="947166.A0A1D1VW38"/>
<dbReference type="Proteomes" id="UP000186922">
    <property type="component" value="Unassembled WGS sequence"/>
</dbReference>
<name>A0A1D1VW38_RAMVA</name>
<comment type="caution">
    <text evidence="2">The sequence shown here is derived from an EMBL/GenBank/DDBJ whole genome shotgun (WGS) entry which is preliminary data.</text>
</comment>
<dbReference type="PANTHER" id="PTHR13618">
    <property type="entry name" value="LEUCINE ZIPPER CONTAINING TRANSCRIPTION FACTOR LZF1"/>
    <property type="match status" value="1"/>
</dbReference>
<comment type="similarity">
    <text evidence="1">Belongs to the rogdi family.</text>
</comment>
<dbReference type="OrthoDB" id="66510at2759"/>
<protein>
    <submittedName>
        <fullName evidence="2">Uncharacterized protein</fullName>
    </submittedName>
</protein>
<dbReference type="EMBL" id="BDGG01000012">
    <property type="protein sequence ID" value="GAV05677.1"/>
    <property type="molecule type" value="Genomic_DNA"/>
</dbReference>
<sequence>MEELNEIEIMEREYHWFLQTEIPSCVKYLRNILQECKGRLPFTISEIGRPVREERLMMNPANGGDYLKCVATVTGTSVTAADVTFRISSLKNPPQMIRFGIPPEAPYLLQQLQDAFNSVSEALLELTVKEDSYEYRSAEEVTRLVQPVVTHLMRARTTLTIPKKRTFEELKSPAHRRHFVPPLPNDMSASFYIQAHKMIFALYQVLPSAQNFDCFQAEVSIPWLTEVMVLLTVALQSCQQLLDKVNIFTQNLDLAPKSFE</sequence>
<gene>
    <name evidence="2" type="primary">RvY_15771-1</name>
    <name evidence="2" type="synonym">RvY_15771.1</name>
    <name evidence="2" type="ORF">RvY_15771</name>
</gene>
<dbReference type="Pfam" id="PF10259">
    <property type="entry name" value="Rogdi_lz"/>
    <property type="match status" value="1"/>
</dbReference>